<proteinExistence type="predicted"/>
<dbReference type="Pfam" id="PF01909">
    <property type="entry name" value="NTP_transf_2"/>
    <property type="match status" value="1"/>
</dbReference>
<dbReference type="Gene3D" id="3.30.460.10">
    <property type="entry name" value="Beta Polymerase, domain 2"/>
    <property type="match status" value="1"/>
</dbReference>
<dbReference type="Proteomes" id="UP000176682">
    <property type="component" value="Unassembled WGS sequence"/>
</dbReference>
<dbReference type="InterPro" id="IPR043519">
    <property type="entry name" value="NT_sf"/>
</dbReference>
<dbReference type="CDD" id="cd05403">
    <property type="entry name" value="NT_KNTase_like"/>
    <property type="match status" value="1"/>
</dbReference>
<protein>
    <recommendedName>
        <fullName evidence="1">Polymerase nucleotidyl transferase domain-containing protein</fullName>
    </recommendedName>
</protein>
<sequence length="250" mass="28421">MIKIPKRFVPAYEAIDKLKGKDRYLAAFVFGSVARGEAGEDSDLDVKVIVDCDSACKAINHPVIGGAKLDISFESFEQLRQFTKEEITRGSRIPMLAESIIVFDRTGELAKYKTEVVKASPKELEQKDKQWIQFMVYHADNKAERLAKTDPAGALLAMGINVNEIIKFHYQINRKWWVSNKRMMNDLRTWDMAMATQLEKFVSTRDVGEKFSLWTEIVEHVLRPLGGRLAIAENNCGCEVCKEDLEAMLV</sequence>
<evidence type="ECO:0000259" key="1">
    <source>
        <dbReference type="Pfam" id="PF01909"/>
    </source>
</evidence>
<evidence type="ECO:0000313" key="2">
    <source>
        <dbReference type="EMBL" id="OGD78680.1"/>
    </source>
</evidence>
<dbReference type="EMBL" id="MFAM01000039">
    <property type="protein sequence ID" value="OGD78680.1"/>
    <property type="molecule type" value="Genomic_DNA"/>
</dbReference>
<dbReference type="SUPFAM" id="SSF81301">
    <property type="entry name" value="Nucleotidyltransferase"/>
    <property type="match status" value="1"/>
</dbReference>
<accession>A0A1F5FGB4</accession>
<dbReference type="GO" id="GO:0016779">
    <property type="term" value="F:nucleotidyltransferase activity"/>
    <property type="evidence" value="ECO:0007669"/>
    <property type="project" value="InterPro"/>
</dbReference>
<comment type="caution">
    <text evidence="2">The sequence shown here is derived from an EMBL/GenBank/DDBJ whole genome shotgun (WGS) entry which is preliminary data.</text>
</comment>
<reference evidence="2 3" key="1">
    <citation type="journal article" date="2016" name="Nat. Commun.">
        <title>Thousands of microbial genomes shed light on interconnected biogeochemical processes in an aquifer system.</title>
        <authorList>
            <person name="Anantharaman K."/>
            <person name="Brown C.T."/>
            <person name="Hug L.A."/>
            <person name="Sharon I."/>
            <person name="Castelle C.J."/>
            <person name="Probst A.J."/>
            <person name="Thomas B.C."/>
            <person name="Singh A."/>
            <person name="Wilkins M.J."/>
            <person name="Karaoz U."/>
            <person name="Brodie E.L."/>
            <person name="Williams K.H."/>
            <person name="Hubbard S.S."/>
            <person name="Banfield J.F."/>
        </authorList>
    </citation>
    <scope>NUCLEOTIDE SEQUENCE [LARGE SCALE GENOMIC DNA]</scope>
</reference>
<gene>
    <name evidence="2" type="ORF">A2368_02085</name>
</gene>
<dbReference type="InterPro" id="IPR002934">
    <property type="entry name" value="Polymerase_NTP_transf_dom"/>
</dbReference>
<organism evidence="2 3">
    <name type="scientific">Candidatus Collierbacteria bacterium RIFOXYB1_FULL_49_13</name>
    <dbReference type="NCBI Taxonomy" id="1817728"/>
    <lineage>
        <taxon>Bacteria</taxon>
        <taxon>Candidatus Collieribacteriota</taxon>
    </lineage>
</organism>
<feature type="domain" description="Polymerase nucleotidyl transferase" evidence="1">
    <location>
        <begin position="24"/>
        <end position="54"/>
    </location>
</feature>
<dbReference type="AlphaFoldDB" id="A0A1F5FGB4"/>
<evidence type="ECO:0000313" key="3">
    <source>
        <dbReference type="Proteomes" id="UP000176682"/>
    </source>
</evidence>
<name>A0A1F5FGB4_9BACT</name>